<dbReference type="EMBL" id="UGNW01000001">
    <property type="protein sequence ID" value="STX30774.1"/>
    <property type="molecule type" value="Genomic_DNA"/>
</dbReference>
<evidence type="ECO:0000313" key="3">
    <source>
        <dbReference type="Proteomes" id="UP000054735"/>
    </source>
</evidence>
<protein>
    <submittedName>
        <fullName evidence="2">Prephenate dehydratase</fullName>
    </submittedName>
</protein>
<dbReference type="RefSeq" id="WP_058522255.1">
    <property type="nucleotide sequence ID" value="NZ_CAAAHV010000030.1"/>
</dbReference>
<dbReference type="AlphaFoldDB" id="A0A378IEW4"/>
<dbReference type="STRING" id="28083.Lbir_0132"/>
<reference evidence="2 4" key="2">
    <citation type="submission" date="2018-06" db="EMBL/GenBank/DDBJ databases">
        <authorList>
            <consortium name="Pathogen Informatics"/>
            <person name="Doyle S."/>
        </authorList>
    </citation>
    <scope>NUCLEOTIDE SEQUENCE [LARGE SCALE GENOMIC DNA]</scope>
    <source>
        <strain evidence="2 4">NCTC12437</strain>
    </source>
</reference>
<sequence length="192" mass="21495">MELSNKIINIGTLGPTGTSSEAATIYFTRTFRFRQKQVDQFAIILLNSFKCVLRELVHGDLTLAIVPHAYSKINLFYINPKIALYGIFIHDTPPYGLARREDTIPSGQYCRIVSHPAPAHLLDSLVDEMGLSGYEIEYVESTSKAALEVFERKADLALTNRNAMNKYGLVCCAPYGAIRMGWSVFIKKEVKA</sequence>
<evidence type="ECO:0000313" key="2">
    <source>
        <dbReference type="EMBL" id="STX30774.1"/>
    </source>
</evidence>
<evidence type="ECO:0000313" key="4">
    <source>
        <dbReference type="Proteomes" id="UP000255066"/>
    </source>
</evidence>
<gene>
    <name evidence="1" type="ORF">Lbir_0132</name>
    <name evidence="2" type="ORF">NCTC12437_00537</name>
</gene>
<dbReference type="Proteomes" id="UP000255066">
    <property type="component" value="Unassembled WGS sequence"/>
</dbReference>
<proteinExistence type="predicted"/>
<keyword evidence="3" id="KW-1185">Reference proteome</keyword>
<dbReference type="Proteomes" id="UP000054735">
    <property type="component" value="Unassembled WGS sequence"/>
</dbReference>
<organism evidence="2 4">
    <name type="scientific">Legionella birminghamensis</name>
    <dbReference type="NCBI Taxonomy" id="28083"/>
    <lineage>
        <taxon>Bacteria</taxon>
        <taxon>Pseudomonadati</taxon>
        <taxon>Pseudomonadota</taxon>
        <taxon>Gammaproteobacteria</taxon>
        <taxon>Legionellales</taxon>
        <taxon>Legionellaceae</taxon>
        <taxon>Legionella</taxon>
    </lineage>
</organism>
<reference evidence="1 3" key="1">
    <citation type="submission" date="2015-11" db="EMBL/GenBank/DDBJ databases">
        <title>Genomic analysis of 38 Legionella species identifies large and diverse effector repertoires.</title>
        <authorList>
            <person name="Burstein D."/>
            <person name="Amaro F."/>
            <person name="Zusman T."/>
            <person name="Lifshitz Z."/>
            <person name="Cohen O."/>
            <person name="Gilbert J.A."/>
            <person name="Pupko T."/>
            <person name="Shuman H.A."/>
            <person name="Segal G."/>
        </authorList>
    </citation>
    <scope>NUCLEOTIDE SEQUENCE [LARGE SCALE GENOMIC DNA]</scope>
    <source>
        <strain evidence="1 3">CDC#1407-AL-14</strain>
    </source>
</reference>
<dbReference type="OrthoDB" id="490158at2"/>
<dbReference type="SUPFAM" id="SSF53850">
    <property type="entry name" value="Periplasmic binding protein-like II"/>
    <property type="match status" value="1"/>
</dbReference>
<dbReference type="EMBL" id="LNXT01000001">
    <property type="protein sequence ID" value="KTC76063.1"/>
    <property type="molecule type" value="Genomic_DNA"/>
</dbReference>
<accession>A0A378IEW4</accession>
<evidence type="ECO:0000313" key="1">
    <source>
        <dbReference type="EMBL" id="KTC76063.1"/>
    </source>
</evidence>
<name>A0A378IEW4_9GAMM</name>